<dbReference type="InterPro" id="IPR029068">
    <property type="entry name" value="Glyas_Bleomycin-R_OHBP_Dase"/>
</dbReference>
<dbReference type="AlphaFoldDB" id="A0A9J7BN43"/>
<gene>
    <name evidence="2" type="ORF">MOP44_27650</name>
</gene>
<name>A0A9J7BN43_9BACT</name>
<dbReference type="Gene3D" id="3.10.180.10">
    <property type="entry name" value="2,3-Dihydroxybiphenyl 1,2-Dioxygenase, domain 1"/>
    <property type="match status" value="1"/>
</dbReference>
<evidence type="ECO:0000313" key="2">
    <source>
        <dbReference type="EMBL" id="UWZ84308.1"/>
    </source>
</evidence>
<protein>
    <submittedName>
        <fullName evidence="2">VOC family protein</fullName>
    </submittedName>
</protein>
<dbReference type="InterPro" id="IPR004360">
    <property type="entry name" value="Glyas_Fos-R_dOase_dom"/>
</dbReference>
<reference evidence="2" key="1">
    <citation type="submission" date="2021-04" db="EMBL/GenBank/DDBJ databases">
        <title>Phylogenetic analysis of Acidobacteriaceae.</title>
        <authorList>
            <person name="Qiu L."/>
            <person name="Zhang Q."/>
        </authorList>
    </citation>
    <scope>NUCLEOTIDE SEQUENCE</scope>
    <source>
        <strain evidence="2">DSM 25168</strain>
    </source>
</reference>
<dbReference type="KEGG" id="orp:MOP44_27650"/>
<keyword evidence="3" id="KW-1185">Reference proteome</keyword>
<dbReference type="SUPFAM" id="SSF54593">
    <property type="entry name" value="Glyoxalase/Bleomycin resistance protein/Dihydroxybiphenyl dioxygenase"/>
    <property type="match status" value="1"/>
</dbReference>
<accession>A0A9J7BN43</accession>
<dbReference type="RefSeq" id="WP_260793812.1">
    <property type="nucleotide sequence ID" value="NZ_CP093313.1"/>
</dbReference>
<evidence type="ECO:0000313" key="3">
    <source>
        <dbReference type="Proteomes" id="UP001059380"/>
    </source>
</evidence>
<dbReference type="Proteomes" id="UP001059380">
    <property type="component" value="Chromosome"/>
</dbReference>
<proteinExistence type="predicted"/>
<feature type="domain" description="Glyoxalase/fosfomycin resistance/dioxygenase" evidence="1">
    <location>
        <begin position="11"/>
        <end position="121"/>
    </location>
</feature>
<sequence>MIVKIVPVFFTLEIARTVSWYAEKLGFACLGTWTPAPDEPPEYAIVARDGRAIHFRRAEPPTANPEKYADELLDAYLFVQDADALYAEYAAKGVEFARGLGDMPWKCREFVVKDCDGRLLAFGADV</sequence>
<dbReference type="EMBL" id="CP093313">
    <property type="protein sequence ID" value="UWZ84308.1"/>
    <property type="molecule type" value="Genomic_DNA"/>
</dbReference>
<organism evidence="2 3">
    <name type="scientific">Occallatibacter riparius</name>
    <dbReference type="NCBI Taxonomy" id="1002689"/>
    <lineage>
        <taxon>Bacteria</taxon>
        <taxon>Pseudomonadati</taxon>
        <taxon>Acidobacteriota</taxon>
        <taxon>Terriglobia</taxon>
        <taxon>Terriglobales</taxon>
        <taxon>Acidobacteriaceae</taxon>
        <taxon>Occallatibacter</taxon>
    </lineage>
</organism>
<evidence type="ECO:0000259" key="1">
    <source>
        <dbReference type="Pfam" id="PF00903"/>
    </source>
</evidence>
<dbReference type="Pfam" id="PF00903">
    <property type="entry name" value="Glyoxalase"/>
    <property type="match status" value="1"/>
</dbReference>